<dbReference type="AlphaFoldDB" id="A0A974WHI3"/>
<feature type="domain" description="PNPLA" evidence="5">
    <location>
        <begin position="12"/>
        <end position="207"/>
    </location>
</feature>
<evidence type="ECO:0000256" key="2">
    <source>
        <dbReference type="ARBA" id="ARBA00022963"/>
    </source>
</evidence>
<evidence type="ECO:0000256" key="1">
    <source>
        <dbReference type="ARBA" id="ARBA00022801"/>
    </source>
</evidence>
<feature type="short sequence motif" description="DGA/G" evidence="4">
    <location>
        <begin position="194"/>
        <end position="196"/>
    </location>
</feature>
<feature type="active site" description="Nucleophile" evidence="4">
    <location>
        <position position="45"/>
    </location>
</feature>
<dbReference type="GO" id="GO:0016787">
    <property type="term" value="F:hydrolase activity"/>
    <property type="evidence" value="ECO:0007669"/>
    <property type="project" value="UniProtKB-UniRule"/>
</dbReference>
<dbReference type="Gene3D" id="3.10.20.310">
    <property type="entry name" value="membrane protein fhac"/>
    <property type="match status" value="1"/>
</dbReference>
<sequence>MATVAQSQKVALVMSGGGAKGIAHVGVIKALEEHNIPIDYVVGTSMGGVVAGIYAAGYSAAQVENIMLSPSFLKWVNGEFEPGYKYYLYQDKPNSSFVSLKLSLDSTFNATVNSSLASDITLNFALPEYLSRASAVAGNNFDSLFVPARIIAADVFTQTEMALKNASLPLALRTTLSVPFFYKPIKIDDKYLFDGGIYNNFPVDVAQREFHPDVIIGSNVASKIFNKYPYEDDDKLINNSLLFMLLDKSDPTRIPEDGVYIEPDLTDYTAFDFSKAKALIDSGYNATINQMDSIKKRIEKRVYKEARKKEREQFHERETPFSFNQINFHGYNSKQRKYIRKLFRFEEGQELTLEDIKRGYFKMVSEDYFSSVFPDVKFDKTTKNYSLELYGRPKNNLNVQIGGAIATRNISQIYFGSEFYYFDNYLLKNSVSFYAGGFYKSAQLRSRLYLTTKAFPFYLEPEFVYNSWDYLNSDDIFIDDDAPTILDRADRRYALNLGIPVGNRFKAVFSGAFINNDDEYGNNLGITSTDTLDVLGLTGFRGGVSFGRDNFDEKQYPKQGKSLKISADFFALDEEYIPGTTSVNGFVKDYHEWFRVSGRWEQYFKAGKFSTGYIVEGAYSSQKYLSNYLGTLINLPSFNPLQDSRTLLLQNFRAYSYGALGIRNVLAITSNLDFRLEGYVFKPFERLNIESGRLGRSTEDLEQIYLAGTSGLVLKSPIGPISVSVNYYDDAENQWGALLHVGFLLYNNNSLGN</sequence>
<dbReference type="Proteomes" id="UP000662783">
    <property type="component" value="Chromosome"/>
</dbReference>
<accession>A0A974WHI3</accession>
<dbReference type="InterPro" id="IPR016035">
    <property type="entry name" value="Acyl_Trfase/lysoPLipase"/>
</dbReference>
<proteinExistence type="predicted"/>
<keyword evidence="7" id="KW-1185">Reference proteome</keyword>
<dbReference type="InterPro" id="IPR050301">
    <property type="entry name" value="NTE"/>
</dbReference>
<dbReference type="PANTHER" id="PTHR14226">
    <property type="entry name" value="NEUROPATHY TARGET ESTERASE/SWISS CHEESE D.MELANOGASTER"/>
    <property type="match status" value="1"/>
</dbReference>
<dbReference type="Pfam" id="PF01734">
    <property type="entry name" value="Patatin"/>
    <property type="match status" value="1"/>
</dbReference>
<reference evidence="6" key="1">
    <citation type="submission" date="2021-02" db="EMBL/GenBank/DDBJ databases">
        <title>Fulvivirga sp. S481 isolated from sea water.</title>
        <authorList>
            <person name="Bae S.S."/>
            <person name="Baek K."/>
        </authorList>
    </citation>
    <scope>NUCLEOTIDE SEQUENCE</scope>
    <source>
        <strain evidence="6">S481</strain>
    </source>
</reference>
<evidence type="ECO:0000313" key="6">
    <source>
        <dbReference type="EMBL" id="QSE98220.1"/>
    </source>
</evidence>
<evidence type="ECO:0000256" key="4">
    <source>
        <dbReference type="PROSITE-ProRule" id="PRU01161"/>
    </source>
</evidence>
<gene>
    <name evidence="6" type="ORF">JR347_03835</name>
</gene>
<evidence type="ECO:0000256" key="3">
    <source>
        <dbReference type="ARBA" id="ARBA00023098"/>
    </source>
</evidence>
<protein>
    <submittedName>
        <fullName evidence="6">Patatin-like phospholipase family protein</fullName>
    </submittedName>
</protein>
<name>A0A974WHI3_9BACT</name>
<feature type="short sequence motif" description="GXGXXG" evidence="4">
    <location>
        <begin position="16"/>
        <end position="21"/>
    </location>
</feature>
<keyword evidence="2 4" id="KW-0442">Lipid degradation</keyword>
<dbReference type="KEGG" id="fuv:JR347_03835"/>
<dbReference type="PROSITE" id="PS51635">
    <property type="entry name" value="PNPLA"/>
    <property type="match status" value="1"/>
</dbReference>
<organism evidence="6 7">
    <name type="scientific">Fulvivirga lutea</name>
    <dbReference type="NCBI Taxonomy" id="2810512"/>
    <lineage>
        <taxon>Bacteria</taxon>
        <taxon>Pseudomonadati</taxon>
        <taxon>Bacteroidota</taxon>
        <taxon>Cytophagia</taxon>
        <taxon>Cytophagales</taxon>
        <taxon>Fulvivirgaceae</taxon>
        <taxon>Fulvivirga</taxon>
    </lineage>
</organism>
<dbReference type="Gene3D" id="3.40.1090.10">
    <property type="entry name" value="Cytosolic phospholipase A2 catalytic domain"/>
    <property type="match status" value="2"/>
</dbReference>
<dbReference type="RefSeq" id="WP_205722728.1">
    <property type="nucleotide sequence ID" value="NZ_CP070608.1"/>
</dbReference>
<evidence type="ECO:0000313" key="7">
    <source>
        <dbReference type="Proteomes" id="UP000662783"/>
    </source>
</evidence>
<dbReference type="PANTHER" id="PTHR14226:SF29">
    <property type="entry name" value="NEUROPATHY TARGET ESTERASE SWS"/>
    <property type="match status" value="1"/>
</dbReference>
<keyword evidence="1 4" id="KW-0378">Hydrolase</keyword>
<dbReference type="EMBL" id="CP070608">
    <property type="protein sequence ID" value="QSE98220.1"/>
    <property type="molecule type" value="Genomic_DNA"/>
</dbReference>
<dbReference type="InterPro" id="IPR002641">
    <property type="entry name" value="PNPLA_dom"/>
</dbReference>
<keyword evidence="3 4" id="KW-0443">Lipid metabolism</keyword>
<feature type="active site" description="Proton acceptor" evidence="4">
    <location>
        <position position="194"/>
    </location>
</feature>
<evidence type="ECO:0000259" key="5">
    <source>
        <dbReference type="PROSITE" id="PS51635"/>
    </source>
</evidence>
<dbReference type="SUPFAM" id="SSF52151">
    <property type="entry name" value="FabD/lysophospholipase-like"/>
    <property type="match status" value="1"/>
</dbReference>
<feature type="short sequence motif" description="GXSXG" evidence="4">
    <location>
        <begin position="43"/>
        <end position="47"/>
    </location>
</feature>
<dbReference type="GO" id="GO:0016042">
    <property type="term" value="P:lipid catabolic process"/>
    <property type="evidence" value="ECO:0007669"/>
    <property type="project" value="UniProtKB-UniRule"/>
</dbReference>
<dbReference type="CDD" id="cd07205">
    <property type="entry name" value="Pat_PNPLA6_PNPLA7_NTE1_like"/>
    <property type="match status" value="1"/>
</dbReference>